<comment type="caution">
    <text evidence="2">The sequence shown here is derived from an EMBL/GenBank/DDBJ whole genome shotgun (WGS) entry which is preliminary data.</text>
</comment>
<feature type="region of interest" description="Disordered" evidence="1">
    <location>
        <begin position="149"/>
        <end position="171"/>
    </location>
</feature>
<organism evidence="2 3">
    <name type="scientific">Psilocybe cf. subviscida</name>
    <dbReference type="NCBI Taxonomy" id="2480587"/>
    <lineage>
        <taxon>Eukaryota</taxon>
        <taxon>Fungi</taxon>
        <taxon>Dikarya</taxon>
        <taxon>Basidiomycota</taxon>
        <taxon>Agaricomycotina</taxon>
        <taxon>Agaricomycetes</taxon>
        <taxon>Agaricomycetidae</taxon>
        <taxon>Agaricales</taxon>
        <taxon>Agaricineae</taxon>
        <taxon>Strophariaceae</taxon>
        <taxon>Psilocybe</taxon>
    </lineage>
</organism>
<accession>A0A8H5AU60</accession>
<evidence type="ECO:0000256" key="1">
    <source>
        <dbReference type="SAM" id="MobiDB-lite"/>
    </source>
</evidence>
<proteinExistence type="predicted"/>
<evidence type="ECO:0000313" key="3">
    <source>
        <dbReference type="Proteomes" id="UP000567179"/>
    </source>
</evidence>
<reference evidence="2 3" key="1">
    <citation type="journal article" date="2020" name="ISME J.">
        <title>Uncovering the hidden diversity of litter-decomposition mechanisms in mushroom-forming fungi.</title>
        <authorList>
            <person name="Floudas D."/>
            <person name="Bentzer J."/>
            <person name="Ahren D."/>
            <person name="Johansson T."/>
            <person name="Persson P."/>
            <person name="Tunlid A."/>
        </authorList>
    </citation>
    <scope>NUCLEOTIDE SEQUENCE [LARGE SCALE GENOMIC DNA]</scope>
    <source>
        <strain evidence="2 3">CBS 101986</strain>
    </source>
</reference>
<dbReference type="EMBL" id="JAACJJ010000057">
    <property type="protein sequence ID" value="KAF5310643.1"/>
    <property type="molecule type" value="Genomic_DNA"/>
</dbReference>
<feature type="compositionally biased region" description="Polar residues" evidence="1">
    <location>
        <begin position="158"/>
        <end position="171"/>
    </location>
</feature>
<protein>
    <submittedName>
        <fullName evidence="2">Uncharacterized protein</fullName>
    </submittedName>
</protein>
<sequence length="171" mass="19258">MLGQHIQSAENVHPLQYRASQHRTNKTRPFFPLSSPHPGHFSLFFEATIKQTDRHRDTDSRDRDLDCVKDRDSGRNRRKFGAIDLDRGLETMADKRASNGSHLNLFISSFRNASADIYSTRDASGHDRACVRLADIWLPRVAGAGLTPNPLALNPLTVSQSISPPQRETLR</sequence>
<name>A0A8H5AU60_9AGAR</name>
<dbReference type="Proteomes" id="UP000567179">
    <property type="component" value="Unassembled WGS sequence"/>
</dbReference>
<keyword evidence="3" id="KW-1185">Reference proteome</keyword>
<dbReference type="AlphaFoldDB" id="A0A8H5AU60"/>
<gene>
    <name evidence="2" type="ORF">D9619_007701</name>
</gene>
<evidence type="ECO:0000313" key="2">
    <source>
        <dbReference type="EMBL" id="KAF5310643.1"/>
    </source>
</evidence>